<dbReference type="Proteomes" id="UP000177942">
    <property type="component" value="Unassembled WGS sequence"/>
</dbReference>
<proteinExistence type="predicted"/>
<dbReference type="AlphaFoldDB" id="A0A1G1ZNB5"/>
<feature type="transmembrane region" description="Helical" evidence="1">
    <location>
        <begin position="75"/>
        <end position="95"/>
    </location>
</feature>
<accession>A0A1G1ZNB5</accession>
<feature type="transmembrane region" description="Helical" evidence="1">
    <location>
        <begin position="7"/>
        <end position="27"/>
    </location>
</feature>
<sequence length="129" mass="14288">MSKEKIAYHILRVGLGITFVWIGIMIFQEPTLWGAFLQPWAASLLPIPLKAAMLATAALDITVGFFLLINRFVWLAASVGAFHIMLVLATTGITAITIRDIGLLSAALALAINYWPDWLTLRNHPFKLK</sequence>
<name>A0A1G1ZNB5_9BACT</name>
<dbReference type="EMBL" id="MHJJ01000013">
    <property type="protein sequence ID" value="OGY65260.1"/>
    <property type="molecule type" value="Genomic_DNA"/>
</dbReference>
<evidence type="ECO:0000256" key="1">
    <source>
        <dbReference type="SAM" id="Phobius"/>
    </source>
</evidence>
<dbReference type="STRING" id="1798407.A3A16_01915"/>
<protein>
    <recommendedName>
        <fullName evidence="4">DoxX family protein</fullName>
    </recommendedName>
</protein>
<gene>
    <name evidence="2" type="ORF">A3A16_01915</name>
</gene>
<keyword evidence="1" id="KW-0812">Transmembrane</keyword>
<reference evidence="2 3" key="1">
    <citation type="journal article" date="2016" name="Nat. Commun.">
        <title>Thousands of microbial genomes shed light on interconnected biogeochemical processes in an aquifer system.</title>
        <authorList>
            <person name="Anantharaman K."/>
            <person name="Brown C.T."/>
            <person name="Hug L.A."/>
            <person name="Sharon I."/>
            <person name="Castelle C.J."/>
            <person name="Probst A.J."/>
            <person name="Thomas B.C."/>
            <person name="Singh A."/>
            <person name="Wilkins M.J."/>
            <person name="Karaoz U."/>
            <person name="Brodie E.L."/>
            <person name="Williams K.H."/>
            <person name="Hubbard S.S."/>
            <person name="Banfield J.F."/>
        </authorList>
    </citation>
    <scope>NUCLEOTIDE SEQUENCE [LARGE SCALE GENOMIC DNA]</scope>
</reference>
<evidence type="ECO:0000313" key="2">
    <source>
        <dbReference type="EMBL" id="OGY65260.1"/>
    </source>
</evidence>
<feature type="transmembrane region" description="Helical" evidence="1">
    <location>
        <begin position="47"/>
        <end position="68"/>
    </location>
</feature>
<keyword evidence="1" id="KW-0472">Membrane</keyword>
<organism evidence="2 3">
    <name type="scientific">Candidatus Harrisonbacteria bacterium RIFCSPLOWO2_01_FULL_44_18</name>
    <dbReference type="NCBI Taxonomy" id="1798407"/>
    <lineage>
        <taxon>Bacteria</taxon>
        <taxon>Candidatus Harrisoniibacteriota</taxon>
    </lineage>
</organism>
<evidence type="ECO:0008006" key="4">
    <source>
        <dbReference type="Google" id="ProtNLM"/>
    </source>
</evidence>
<evidence type="ECO:0000313" key="3">
    <source>
        <dbReference type="Proteomes" id="UP000177942"/>
    </source>
</evidence>
<keyword evidence="1" id="KW-1133">Transmembrane helix</keyword>
<comment type="caution">
    <text evidence="2">The sequence shown here is derived from an EMBL/GenBank/DDBJ whole genome shotgun (WGS) entry which is preliminary data.</text>
</comment>